<evidence type="ECO:0000313" key="2">
    <source>
        <dbReference type="EMBL" id="MBC5845223.1"/>
    </source>
</evidence>
<accession>A0A923MZI9</accession>
<evidence type="ECO:0000256" key="1">
    <source>
        <dbReference type="SAM" id="Coils"/>
    </source>
</evidence>
<keyword evidence="3" id="KW-1185">Reference proteome</keyword>
<keyword evidence="1" id="KW-0175">Coiled coil</keyword>
<reference evidence="2 3" key="1">
    <citation type="submission" date="2020-08" db="EMBL/GenBank/DDBJ databases">
        <title>Description of novel Flavobacterium F-392 isolate.</title>
        <authorList>
            <person name="Saticioglu I.B."/>
            <person name="Duman M."/>
            <person name="Altun S."/>
        </authorList>
    </citation>
    <scope>NUCLEOTIDE SEQUENCE [LARGE SCALE GENOMIC DNA]</scope>
    <source>
        <strain evidence="2 3">F-392</strain>
    </source>
</reference>
<dbReference type="AlphaFoldDB" id="A0A923MZI9"/>
<sequence>MDNSFGVGINFSNFSNYFQTKKRNEIEAEKLKFQLLDAKNKTLENLSNEYELILNTFEILRLELENTTLAKEIFNLKKSQYENNKITLEMWLNVQNDYQKINLLLFAKRKNLITKMKQFEVKIKSSCFRQELEYLSINLTNQ</sequence>
<dbReference type="SUPFAM" id="SSF56954">
    <property type="entry name" value="Outer membrane efflux proteins (OEP)"/>
    <property type="match status" value="1"/>
</dbReference>
<evidence type="ECO:0000313" key="3">
    <source>
        <dbReference type="Proteomes" id="UP000641454"/>
    </source>
</evidence>
<feature type="coiled-coil region" evidence="1">
    <location>
        <begin position="21"/>
        <end position="63"/>
    </location>
</feature>
<dbReference type="GO" id="GO:0015562">
    <property type="term" value="F:efflux transmembrane transporter activity"/>
    <property type="evidence" value="ECO:0007669"/>
    <property type="project" value="InterPro"/>
</dbReference>
<gene>
    <name evidence="2" type="ORF">H8R25_12345</name>
</gene>
<organism evidence="2 3">
    <name type="scientific">Flavobacterium muglaense</name>
    <dbReference type="NCBI Taxonomy" id="2764716"/>
    <lineage>
        <taxon>Bacteria</taxon>
        <taxon>Pseudomonadati</taxon>
        <taxon>Bacteroidota</taxon>
        <taxon>Flavobacteriia</taxon>
        <taxon>Flavobacteriales</taxon>
        <taxon>Flavobacteriaceae</taxon>
        <taxon>Flavobacterium</taxon>
    </lineage>
</organism>
<dbReference type="EMBL" id="JACRUL010000032">
    <property type="protein sequence ID" value="MBC5845223.1"/>
    <property type="molecule type" value="Genomic_DNA"/>
</dbReference>
<dbReference type="Proteomes" id="UP000641454">
    <property type="component" value="Unassembled WGS sequence"/>
</dbReference>
<proteinExistence type="predicted"/>
<protein>
    <submittedName>
        <fullName evidence="2">TolC family protein</fullName>
    </submittedName>
</protein>
<dbReference type="RefSeq" id="WP_187019559.1">
    <property type="nucleotide sequence ID" value="NZ_JACRUK010000033.1"/>
</dbReference>
<comment type="caution">
    <text evidence="2">The sequence shown here is derived from an EMBL/GenBank/DDBJ whole genome shotgun (WGS) entry which is preliminary data.</text>
</comment>
<name>A0A923MZI9_9FLAO</name>
<dbReference type="Gene3D" id="1.20.1600.10">
    <property type="entry name" value="Outer membrane efflux proteins (OEP)"/>
    <property type="match status" value="1"/>
</dbReference>